<dbReference type="AlphaFoldDB" id="A0A1V4HXT3"/>
<evidence type="ECO:0000313" key="1">
    <source>
        <dbReference type="EMBL" id="OPH82380.1"/>
    </source>
</evidence>
<reference evidence="1 2" key="1">
    <citation type="submission" date="2017-02" db="EMBL/GenBank/DDBJ databases">
        <title>Genome sequence of the nitrite-oxidizing bacterium Nitrobacter vulgaris strain Ab1.</title>
        <authorList>
            <person name="Mellbye B.L."/>
            <person name="Davis E.W."/>
            <person name="Spieck E."/>
            <person name="Chang J.H."/>
            <person name="Bottomley P.J."/>
            <person name="Sayavedra-Soto L.A."/>
        </authorList>
    </citation>
    <scope>NUCLEOTIDE SEQUENCE [LARGE SCALE GENOMIC DNA]</scope>
    <source>
        <strain evidence="1 2">Ab1</strain>
    </source>
</reference>
<accession>A0A1V4HXT3</accession>
<evidence type="ECO:0000313" key="2">
    <source>
        <dbReference type="Proteomes" id="UP000189940"/>
    </source>
</evidence>
<proteinExistence type="predicted"/>
<dbReference type="OrthoDB" id="8451447at2"/>
<protein>
    <recommendedName>
        <fullName evidence="3">HEPN domain-containing protein</fullName>
    </recommendedName>
</protein>
<dbReference type="RefSeq" id="WP_079447359.1">
    <property type="nucleotide sequence ID" value="NZ_MWPQ01000045.1"/>
</dbReference>
<dbReference type="Proteomes" id="UP000189940">
    <property type="component" value="Unassembled WGS sequence"/>
</dbReference>
<name>A0A1V4HXT3_NITVU</name>
<evidence type="ECO:0008006" key="3">
    <source>
        <dbReference type="Google" id="ProtNLM"/>
    </source>
</evidence>
<gene>
    <name evidence="1" type="ORF">B2M20_12385</name>
</gene>
<dbReference type="EMBL" id="MWPQ01000045">
    <property type="protein sequence ID" value="OPH82380.1"/>
    <property type="molecule type" value="Genomic_DNA"/>
</dbReference>
<comment type="caution">
    <text evidence="1">The sequence shown here is derived from an EMBL/GenBank/DDBJ whole genome shotgun (WGS) entry which is preliminary data.</text>
</comment>
<organism evidence="1 2">
    <name type="scientific">Nitrobacter vulgaris</name>
    <dbReference type="NCBI Taxonomy" id="29421"/>
    <lineage>
        <taxon>Bacteria</taxon>
        <taxon>Pseudomonadati</taxon>
        <taxon>Pseudomonadota</taxon>
        <taxon>Alphaproteobacteria</taxon>
        <taxon>Hyphomicrobiales</taxon>
        <taxon>Nitrobacteraceae</taxon>
        <taxon>Nitrobacter</taxon>
    </lineage>
</organism>
<sequence length="108" mass="12337">MADLSYVWEKFSTAVYSLAGNGRMQDRLWSAYSSFHPIQVSDFDNDPEMQSNFREIMNRLTAKAEGHAGEGKVPSTLRQMSDDEAVELSKSIIEFCFDVARARLDQHR</sequence>
<keyword evidence="2" id="KW-1185">Reference proteome</keyword>